<comment type="caution">
    <text evidence="1">The sequence shown here is derived from an EMBL/GenBank/DDBJ whole genome shotgun (WGS) entry which is preliminary data.</text>
</comment>
<sequence>MASIPLSMSVVDGLKNRIRLIYDERKSSHLSEALAAALGFNTNAALRAELENQGSDPLYRLLDEVRFDTRMQELGYPPDPEFMFEDAQIPEMLLTTCPRAHEIEYESVRKKAWRNLIVCAVNEGLRLKIFSLRPGDNRWPGYDPRGSNVYLFDFILPCNLPARVAVHDAGYDELSIHVAVNPKGDWVKASDAGFSAGDVFGTTWLERRNGAWIQSSESSFSCRRHLLSKLSNMQVAPAGYGDRGWVIM</sequence>
<reference evidence="1 2" key="1">
    <citation type="submission" date="2019-03" db="EMBL/GenBank/DDBJ databases">
        <title>Genomic Encyclopedia of Type Strains, Phase IV (KMG-IV): sequencing the most valuable type-strain genomes for metagenomic binning, comparative biology and taxonomic classification.</title>
        <authorList>
            <person name="Goeker M."/>
        </authorList>
    </citation>
    <scope>NUCLEOTIDE SEQUENCE [LARGE SCALE GENOMIC DNA]</scope>
    <source>
        <strain evidence="1 2">DSM 18555</strain>
    </source>
</reference>
<accession>A0A4R6G5D1</accession>
<dbReference type="OrthoDB" id="7068128at2"/>
<name>A0A4R6G5D1_9BURK</name>
<proteinExistence type="predicted"/>
<dbReference type="AlphaFoldDB" id="A0A4R6G5D1"/>
<evidence type="ECO:0000313" key="2">
    <source>
        <dbReference type="Proteomes" id="UP000294737"/>
    </source>
</evidence>
<dbReference type="Proteomes" id="UP000294737">
    <property type="component" value="Unassembled WGS sequence"/>
</dbReference>
<dbReference type="EMBL" id="SNWF01000005">
    <property type="protein sequence ID" value="TDN89656.1"/>
    <property type="molecule type" value="Genomic_DNA"/>
</dbReference>
<keyword evidence="2" id="KW-1185">Reference proteome</keyword>
<evidence type="ECO:0000313" key="1">
    <source>
        <dbReference type="EMBL" id="TDN89656.1"/>
    </source>
</evidence>
<gene>
    <name evidence="1" type="ORF">EV677_1716</name>
</gene>
<dbReference type="RefSeq" id="WP_112991771.1">
    <property type="nucleotide sequence ID" value="NZ_PTLZ01000002.1"/>
</dbReference>
<protein>
    <submittedName>
        <fullName evidence="1">Uncharacterized protein</fullName>
    </submittedName>
</protein>
<organism evidence="1 2">
    <name type="scientific">Herminiimonas fonticola</name>
    <dbReference type="NCBI Taxonomy" id="303380"/>
    <lineage>
        <taxon>Bacteria</taxon>
        <taxon>Pseudomonadati</taxon>
        <taxon>Pseudomonadota</taxon>
        <taxon>Betaproteobacteria</taxon>
        <taxon>Burkholderiales</taxon>
        <taxon>Oxalobacteraceae</taxon>
        <taxon>Herminiimonas</taxon>
    </lineage>
</organism>